<sequence>MAKAQPQKGKKGKKKKALSTFERRKGIKAIQGTKLQEKKGQQEEARRLFGKLKGLKRILHRNKGADAYLAFPKLNKFIHYLAKSHLDQVLNLAKRDSRNSLKATFLLTQSIKGNVWCHLSQAQTWLTKTLIKAPHKPTKSRLAPSPPWAKRESTEARQVTFWPSQSVTQMGPKRDYKLHALLKLLSCLVRATLNVIHLSQAKPILTQRQGHVLDQFHHYHEWLDFSKARDEGSVHPKHKSVNLRENDNSTHLYYLIRSGVLAGGSLGVRKDFGYQGKDKHTLEFDYEIERTLRKLRKQTKLQKQTQENSSEEVFEEVCDNMAAEGNQRRTF</sequence>
<evidence type="ECO:0000256" key="1">
    <source>
        <dbReference type="SAM" id="MobiDB-lite"/>
    </source>
</evidence>
<feature type="region of interest" description="Disordered" evidence="1">
    <location>
        <begin position="1"/>
        <end position="43"/>
    </location>
</feature>
<evidence type="ECO:0000313" key="3">
    <source>
        <dbReference type="Proteomes" id="UP001341840"/>
    </source>
</evidence>
<evidence type="ECO:0000313" key="2">
    <source>
        <dbReference type="EMBL" id="MED6108962.1"/>
    </source>
</evidence>
<organism evidence="2 3">
    <name type="scientific">Stylosanthes scabra</name>
    <dbReference type="NCBI Taxonomy" id="79078"/>
    <lineage>
        <taxon>Eukaryota</taxon>
        <taxon>Viridiplantae</taxon>
        <taxon>Streptophyta</taxon>
        <taxon>Embryophyta</taxon>
        <taxon>Tracheophyta</taxon>
        <taxon>Spermatophyta</taxon>
        <taxon>Magnoliopsida</taxon>
        <taxon>eudicotyledons</taxon>
        <taxon>Gunneridae</taxon>
        <taxon>Pentapetalae</taxon>
        <taxon>rosids</taxon>
        <taxon>fabids</taxon>
        <taxon>Fabales</taxon>
        <taxon>Fabaceae</taxon>
        <taxon>Papilionoideae</taxon>
        <taxon>50 kb inversion clade</taxon>
        <taxon>dalbergioids sensu lato</taxon>
        <taxon>Dalbergieae</taxon>
        <taxon>Pterocarpus clade</taxon>
        <taxon>Stylosanthes</taxon>
    </lineage>
</organism>
<comment type="caution">
    <text evidence="2">The sequence shown here is derived from an EMBL/GenBank/DDBJ whole genome shotgun (WGS) entry which is preliminary data.</text>
</comment>
<dbReference type="EMBL" id="JASCZI010000118">
    <property type="protein sequence ID" value="MED6108962.1"/>
    <property type="molecule type" value="Genomic_DNA"/>
</dbReference>
<gene>
    <name evidence="2" type="ORF">PIB30_029188</name>
</gene>
<dbReference type="Proteomes" id="UP001341840">
    <property type="component" value="Unassembled WGS sequence"/>
</dbReference>
<reference evidence="2 3" key="1">
    <citation type="journal article" date="2023" name="Plants (Basel)">
        <title>Bridging the Gap: Combining Genomics and Transcriptomics Approaches to Understand Stylosanthes scabra, an Orphan Legume from the Brazilian Caatinga.</title>
        <authorList>
            <person name="Ferreira-Neto J.R.C."/>
            <person name="da Silva M.D."/>
            <person name="Binneck E."/>
            <person name="de Melo N.F."/>
            <person name="da Silva R.H."/>
            <person name="de Melo A.L.T.M."/>
            <person name="Pandolfi V."/>
            <person name="Bustamante F.O."/>
            <person name="Brasileiro-Vidal A.C."/>
            <person name="Benko-Iseppon A.M."/>
        </authorList>
    </citation>
    <scope>NUCLEOTIDE SEQUENCE [LARGE SCALE GENOMIC DNA]</scope>
    <source>
        <tissue evidence="2">Leaves</tissue>
    </source>
</reference>
<accession>A0ABU6QAL7</accession>
<name>A0ABU6QAL7_9FABA</name>
<keyword evidence="3" id="KW-1185">Reference proteome</keyword>
<protein>
    <submittedName>
        <fullName evidence="2">Uncharacterized protein</fullName>
    </submittedName>
</protein>
<proteinExistence type="predicted"/>
<feature type="compositionally biased region" description="Basic residues" evidence="1">
    <location>
        <begin position="8"/>
        <end position="17"/>
    </location>
</feature>